<organism evidence="1 2">
    <name type="scientific">Deinococcus yavapaiensis KR-236</name>
    <dbReference type="NCBI Taxonomy" id="694435"/>
    <lineage>
        <taxon>Bacteria</taxon>
        <taxon>Thermotogati</taxon>
        <taxon>Deinococcota</taxon>
        <taxon>Deinococci</taxon>
        <taxon>Deinococcales</taxon>
        <taxon>Deinococcaceae</taxon>
        <taxon>Deinococcus</taxon>
    </lineage>
</organism>
<evidence type="ECO:0000313" key="2">
    <source>
        <dbReference type="Proteomes" id="UP000248326"/>
    </source>
</evidence>
<keyword evidence="2" id="KW-1185">Reference proteome</keyword>
<dbReference type="InterPro" id="IPR008257">
    <property type="entry name" value="Pept_M19"/>
</dbReference>
<dbReference type="InterPro" id="IPR032466">
    <property type="entry name" value="Metal_Hydrolase"/>
</dbReference>
<name>A0A318SPZ4_9DEIO</name>
<accession>A0A318SPZ4</accession>
<dbReference type="AlphaFoldDB" id="A0A318SPZ4"/>
<comment type="caution">
    <text evidence="1">The sequence shown here is derived from an EMBL/GenBank/DDBJ whole genome shotgun (WGS) entry which is preliminary data.</text>
</comment>
<dbReference type="Pfam" id="PF01244">
    <property type="entry name" value="Peptidase_M19"/>
    <property type="match status" value="1"/>
</dbReference>
<reference evidence="1 2" key="1">
    <citation type="submission" date="2018-06" db="EMBL/GenBank/DDBJ databases">
        <title>Genomic Encyclopedia of Type Strains, Phase IV (KMG-IV): sequencing the most valuable type-strain genomes for metagenomic binning, comparative biology and taxonomic classification.</title>
        <authorList>
            <person name="Goeker M."/>
        </authorList>
    </citation>
    <scope>NUCLEOTIDE SEQUENCE [LARGE SCALE GENOMIC DNA]</scope>
    <source>
        <strain evidence="1 2">DSM 18048</strain>
    </source>
</reference>
<dbReference type="Gene3D" id="3.20.20.140">
    <property type="entry name" value="Metal-dependent hydrolases"/>
    <property type="match status" value="1"/>
</dbReference>
<dbReference type="Proteomes" id="UP000248326">
    <property type="component" value="Unassembled WGS sequence"/>
</dbReference>
<dbReference type="PANTHER" id="PTHR10443">
    <property type="entry name" value="MICROSOMAL DIPEPTIDASE"/>
    <property type="match status" value="1"/>
</dbReference>
<evidence type="ECO:0000313" key="1">
    <source>
        <dbReference type="EMBL" id="PYE54903.1"/>
    </source>
</evidence>
<dbReference type="EMBL" id="QJSX01000004">
    <property type="protein sequence ID" value="PYE54903.1"/>
    <property type="molecule type" value="Genomic_DNA"/>
</dbReference>
<sequence length="330" mass="36683">MIVDAHLDLAYLATTGRDLRLSLQELRERLPSGDVPTVTFSSLRRGEVGLCFATLFAEPGSEEAPSGYADQRDARRRLDAQLETYLRWQDDGHVLLLRTWGEIEAHVRAWTPEKSPLGVVLLIENAEPLRDADDLPRLVDAGVRLVGPAWVKANRFCGGNGEPGGLTDRGRDLLAAMRELGVTLDVSHLPEEAFWEAVELQPKAVATHSNVRSLVGSERHLTAEQLRAIRDRDGHVGCVLFNKFLRRGWDRGMDRPVLKVVGDMFAALAEEVGWERVGIGSDLDGGFGRFELPSGLESAADLPRLADVLPEEQREGVLSGHWLRWLERHL</sequence>
<dbReference type="PROSITE" id="PS51365">
    <property type="entry name" value="RENAL_DIPEPTIDASE_2"/>
    <property type="match status" value="1"/>
</dbReference>
<gene>
    <name evidence="1" type="ORF">DES52_104175</name>
</gene>
<dbReference type="RefSeq" id="WP_110886014.1">
    <property type="nucleotide sequence ID" value="NZ_QJSX01000004.1"/>
</dbReference>
<proteinExistence type="predicted"/>
<dbReference type="SUPFAM" id="SSF51556">
    <property type="entry name" value="Metallo-dependent hydrolases"/>
    <property type="match status" value="1"/>
</dbReference>
<dbReference type="GO" id="GO:0006508">
    <property type="term" value="P:proteolysis"/>
    <property type="evidence" value="ECO:0007669"/>
    <property type="project" value="InterPro"/>
</dbReference>
<dbReference type="GO" id="GO:0070573">
    <property type="term" value="F:metallodipeptidase activity"/>
    <property type="evidence" value="ECO:0007669"/>
    <property type="project" value="InterPro"/>
</dbReference>
<dbReference type="PANTHER" id="PTHR10443:SF12">
    <property type="entry name" value="DIPEPTIDASE"/>
    <property type="match status" value="1"/>
</dbReference>
<protein>
    <submittedName>
        <fullName evidence="1">Membrane dipeptidase</fullName>
    </submittedName>
</protein>
<dbReference type="OrthoDB" id="9804920at2"/>